<dbReference type="Proteomes" id="UP000076503">
    <property type="component" value="Unassembled WGS sequence"/>
</dbReference>
<comment type="caution">
    <text evidence="1">The sequence shown here is derived from an EMBL/GenBank/DDBJ whole genome shotgun (WGS) entry which is preliminary data.</text>
</comment>
<sequence length="124" mass="14417">MEELASNEIQFLVACLASEESNVNELKTEFDARGVKEKRVQDILKRLISDGTIGITKYHNEEFHDYSKRESLDFVENWNNFVLAPLQIYLTDEGYKRWETDNWGITAKRARSLMFSNLGNSVHV</sequence>
<dbReference type="PATRIC" id="fig|1365251.3.peg.5153"/>
<dbReference type="OrthoDB" id="7067263at2"/>
<dbReference type="EMBL" id="AUXZ01000134">
    <property type="protein sequence ID" value="KZN44868.1"/>
    <property type="molecule type" value="Genomic_DNA"/>
</dbReference>
<evidence type="ECO:0000313" key="1">
    <source>
        <dbReference type="EMBL" id="KZN44868.1"/>
    </source>
</evidence>
<dbReference type="AlphaFoldDB" id="A0A167A0P0"/>
<organism evidence="1 2">
    <name type="scientific">Pseudoalteromonas luteoviolacea H33</name>
    <dbReference type="NCBI Taxonomy" id="1365251"/>
    <lineage>
        <taxon>Bacteria</taxon>
        <taxon>Pseudomonadati</taxon>
        <taxon>Pseudomonadota</taxon>
        <taxon>Gammaproteobacteria</taxon>
        <taxon>Alteromonadales</taxon>
        <taxon>Pseudoalteromonadaceae</taxon>
        <taxon>Pseudoalteromonas</taxon>
    </lineage>
</organism>
<proteinExistence type="predicted"/>
<reference evidence="1 2" key="1">
    <citation type="submission" date="2013-07" db="EMBL/GenBank/DDBJ databases">
        <title>Comparative Genomic and Metabolomic Analysis of Twelve Strains of Pseudoalteromonas luteoviolacea.</title>
        <authorList>
            <person name="Vynne N.G."/>
            <person name="Mansson M."/>
            <person name="Gram L."/>
        </authorList>
    </citation>
    <scope>NUCLEOTIDE SEQUENCE [LARGE SCALE GENOMIC DNA]</scope>
    <source>
        <strain evidence="1 2">H33</strain>
    </source>
</reference>
<dbReference type="RefSeq" id="WP_063364251.1">
    <property type="nucleotide sequence ID" value="NZ_AUXZ01000134.1"/>
</dbReference>
<evidence type="ECO:0000313" key="2">
    <source>
        <dbReference type="Proteomes" id="UP000076503"/>
    </source>
</evidence>
<protein>
    <submittedName>
        <fullName evidence="1">Uncharacterized protein</fullName>
    </submittedName>
</protein>
<gene>
    <name evidence="1" type="ORF">N476_26050</name>
</gene>
<name>A0A167A0P0_9GAMM</name>
<accession>A0A167A0P0</accession>